<organism evidence="9 10">
    <name type="scientific">Tolypocladium paradoxum</name>
    <dbReference type="NCBI Taxonomy" id="94208"/>
    <lineage>
        <taxon>Eukaryota</taxon>
        <taxon>Fungi</taxon>
        <taxon>Dikarya</taxon>
        <taxon>Ascomycota</taxon>
        <taxon>Pezizomycotina</taxon>
        <taxon>Sordariomycetes</taxon>
        <taxon>Hypocreomycetidae</taxon>
        <taxon>Hypocreales</taxon>
        <taxon>Ophiocordycipitaceae</taxon>
        <taxon>Tolypocladium</taxon>
    </lineage>
</organism>
<evidence type="ECO:0000256" key="1">
    <source>
        <dbReference type="ARBA" id="ARBA00000077"/>
    </source>
</evidence>
<sequence>MPMAGWAFVFTPETDKPTGIVSARLEKKGPFGDEYAQTSNRAELRAILGALRFRHWRGEGFAILVFATDSEYVAEGATTWARGWVRNGWKTRTGAEVRNKDLWEMRLGEVERWDYWGLKIQFWRIPRMLNARADRAAKQAAEKEEDSDEYCEIMGVLT</sequence>
<dbReference type="PANTHER" id="PTHR10642">
    <property type="entry name" value="RIBONUCLEASE H1"/>
    <property type="match status" value="1"/>
</dbReference>
<accession>A0A2S4L4E6</accession>
<dbReference type="Proteomes" id="UP000237481">
    <property type="component" value="Unassembled WGS sequence"/>
</dbReference>
<evidence type="ECO:0000256" key="6">
    <source>
        <dbReference type="ARBA" id="ARBA00022759"/>
    </source>
</evidence>
<evidence type="ECO:0000259" key="8">
    <source>
        <dbReference type="PROSITE" id="PS50879"/>
    </source>
</evidence>
<evidence type="ECO:0000256" key="5">
    <source>
        <dbReference type="ARBA" id="ARBA00022723"/>
    </source>
</evidence>
<keyword evidence="6" id="KW-0255">Endonuclease</keyword>
<evidence type="ECO:0000313" key="9">
    <source>
        <dbReference type="EMBL" id="POR37323.1"/>
    </source>
</evidence>
<evidence type="ECO:0000256" key="7">
    <source>
        <dbReference type="ARBA" id="ARBA00022801"/>
    </source>
</evidence>
<gene>
    <name evidence="9" type="ORF">TPAR_02478</name>
</gene>
<comment type="similarity">
    <text evidence="2">Belongs to the RNase H family.</text>
</comment>
<feature type="domain" description="RNase H type-1" evidence="8">
    <location>
        <begin position="1"/>
        <end position="142"/>
    </location>
</feature>
<dbReference type="GO" id="GO:0043137">
    <property type="term" value="P:DNA replication, removal of RNA primer"/>
    <property type="evidence" value="ECO:0007669"/>
    <property type="project" value="TreeGrafter"/>
</dbReference>
<dbReference type="Pfam" id="PF00075">
    <property type="entry name" value="RNase_H"/>
    <property type="match status" value="1"/>
</dbReference>
<name>A0A2S4L4E6_9HYPO</name>
<dbReference type="GO" id="GO:0046872">
    <property type="term" value="F:metal ion binding"/>
    <property type="evidence" value="ECO:0007669"/>
    <property type="project" value="UniProtKB-KW"/>
</dbReference>
<dbReference type="STRING" id="94208.A0A2S4L4E6"/>
<comment type="catalytic activity">
    <reaction evidence="1">
        <text>Endonucleolytic cleavage to 5'-phosphomonoester.</text>
        <dbReference type="EC" id="3.1.26.4"/>
    </reaction>
</comment>
<dbReference type="InterPro" id="IPR002156">
    <property type="entry name" value="RNaseH_domain"/>
</dbReference>
<dbReference type="InterPro" id="IPR012337">
    <property type="entry name" value="RNaseH-like_sf"/>
</dbReference>
<dbReference type="PROSITE" id="PS50879">
    <property type="entry name" value="RNASE_H_1"/>
    <property type="match status" value="1"/>
</dbReference>
<keyword evidence="10" id="KW-1185">Reference proteome</keyword>
<reference evidence="9 10" key="1">
    <citation type="submission" date="2018-01" db="EMBL/GenBank/DDBJ databases">
        <title>Harnessing the power of phylogenomics to disentangle the directionality and signatures of interkingdom host jumping in the parasitic fungal genus Tolypocladium.</title>
        <authorList>
            <person name="Quandt C.A."/>
            <person name="Patterson W."/>
            <person name="Spatafora J.W."/>
        </authorList>
    </citation>
    <scope>NUCLEOTIDE SEQUENCE [LARGE SCALE GENOMIC DNA]</scope>
    <source>
        <strain evidence="9 10">NRBC 100945</strain>
    </source>
</reference>
<keyword evidence="5" id="KW-0479">Metal-binding</keyword>
<dbReference type="InterPro" id="IPR036397">
    <property type="entry name" value="RNaseH_sf"/>
</dbReference>
<evidence type="ECO:0000256" key="2">
    <source>
        <dbReference type="ARBA" id="ARBA00005300"/>
    </source>
</evidence>
<dbReference type="OrthoDB" id="407198at2759"/>
<dbReference type="PANTHER" id="PTHR10642:SF26">
    <property type="entry name" value="RIBONUCLEASE H1"/>
    <property type="match status" value="1"/>
</dbReference>
<proteinExistence type="inferred from homology"/>
<dbReference type="Gene3D" id="3.30.420.10">
    <property type="entry name" value="Ribonuclease H-like superfamily/Ribonuclease H"/>
    <property type="match status" value="1"/>
</dbReference>
<evidence type="ECO:0000256" key="3">
    <source>
        <dbReference type="ARBA" id="ARBA00012180"/>
    </source>
</evidence>
<dbReference type="EMBL" id="PKSG01000259">
    <property type="protein sequence ID" value="POR37323.1"/>
    <property type="molecule type" value="Genomic_DNA"/>
</dbReference>
<dbReference type="SUPFAM" id="SSF53098">
    <property type="entry name" value="Ribonuclease H-like"/>
    <property type="match status" value="1"/>
</dbReference>
<evidence type="ECO:0000313" key="10">
    <source>
        <dbReference type="Proteomes" id="UP000237481"/>
    </source>
</evidence>
<keyword evidence="4" id="KW-0540">Nuclease</keyword>
<keyword evidence="7" id="KW-0378">Hydrolase</keyword>
<evidence type="ECO:0000256" key="4">
    <source>
        <dbReference type="ARBA" id="ARBA00022722"/>
    </source>
</evidence>
<dbReference type="GO" id="GO:0004523">
    <property type="term" value="F:RNA-DNA hybrid ribonuclease activity"/>
    <property type="evidence" value="ECO:0007669"/>
    <property type="project" value="UniProtKB-EC"/>
</dbReference>
<dbReference type="AlphaFoldDB" id="A0A2S4L4E6"/>
<dbReference type="EC" id="3.1.26.4" evidence="3"/>
<dbReference type="InterPro" id="IPR050092">
    <property type="entry name" value="RNase_H"/>
</dbReference>
<comment type="caution">
    <text evidence="9">The sequence shown here is derived from an EMBL/GenBank/DDBJ whole genome shotgun (WGS) entry which is preliminary data.</text>
</comment>
<protein>
    <recommendedName>
        <fullName evidence="3">ribonuclease H</fullName>
        <ecNumber evidence="3">3.1.26.4</ecNumber>
    </recommendedName>
</protein>
<dbReference type="GO" id="GO:0003676">
    <property type="term" value="F:nucleic acid binding"/>
    <property type="evidence" value="ECO:0007669"/>
    <property type="project" value="InterPro"/>
</dbReference>